<dbReference type="HOGENOM" id="CLU_2505305_0_0_11"/>
<evidence type="ECO:0000313" key="2">
    <source>
        <dbReference type="Proteomes" id="UP000016481"/>
    </source>
</evidence>
<dbReference type="EMBL" id="AWSC01000010">
    <property type="protein sequence ID" value="ERH18533.1"/>
    <property type="molecule type" value="Genomic_DNA"/>
</dbReference>
<dbReference type="PATRIC" id="fig|1321817.3.peg.297"/>
<dbReference type="Proteomes" id="UP000016481">
    <property type="component" value="Unassembled WGS sequence"/>
</dbReference>
<proteinExistence type="predicted"/>
<evidence type="ECO:0000313" key="1">
    <source>
        <dbReference type="EMBL" id="ERH18533.1"/>
    </source>
</evidence>
<name>U1RFV1_9ACTO</name>
<dbReference type="AlphaFoldDB" id="U1RFV1"/>
<reference evidence="1 2" key="1">
    <citation type="submission" date="2013-08" db="EMBL/GenBank/DDBJ databases">
        <authorList>
            <person name="Weinstock G."/>
            <person name="Sodergren E."/>
            <person name="Wylie T."/>
            <person name="Fulton L."/>
            <person name="Fulton R."/>
            <person name="Fronick C."/>
            <person name="O'Laughlin M."/>
            <person name="Godfrey J."/>
            <person name="Miner T."/>
            <person name="Herter B."/>
            <person name="Appelbaum E."/>
            <person name="Cordes M."/>
            <person name="Lek S."/>
            <person name="Wollam A."/>
            <person name="Pepin K.H."/>
            <person name="Palsikar V.B."/>
            <person name="Mitreva M."/>
            <person name="Wilson R.K."/>
        </authorList>
    </citation>
    <scope>NUCLEOTIDE SEQUENCE [LARGE SCALE GENOMIC DNA]</scope>
    <source>
        <strain evidence="1 2">F0530</strain>
    </source>
</reference>
<gene>
    <name evidence="1" type="ORF">HMPREF1978_00350</name>
</gene>
<accession>U1RFV1</accession>
<protein>
    <submittedName>
        <fullName evidence="1">Uncharacterized protein</fullName>
    </submittedName>
</protein>
<comment type="caution">
    <text evidence="1">The sequence shown here is derived from an EMBL/GenBank/DDBJ whole genome shotgun (WGS) entry which is preliminary data.</text>
</comment>
<organism evidence="1 2">
    <name type="scientific">Actinomyces graevenitzii F0530</name>
    <dbReference type="NCBI Taxonomy" id="1321817"/>
    <lineage>
        <taxon>Bacteria</taxon>
        <taxon>Bacillati</taxon>
        <taxon>Actinomycetota</taxon>
        <taxon>Actinomycetes</taxon>
        <taxon>Actinomycetales</taxon>
        <taxon>Actinomycetaceae</taxon>
        <taxon>Actinomyces</taxon>
    </lineage>
</organism>
<sequence length="85" mass="8902">MFNTSQAPLFTSAAIAVEAPMKAPANGMDAIAIAAANAMPLFMSFMVSSLKSFPWPAHRGLAGGRHRGLASERCRGLPRGYLPAA</sequence>